<gene>
    <name evidence="5" type="ORF">HMPREF9473_04977</name>
</gene>
<dbReference type="AlphaFoldDB" id="G5IN99"/>
<dbReference type="InterPro" id="IPR036388">
    <property type="entry name" value="WH-like_DNA-bd_sf"/>
</dbReference>
<keyword evidence="2" id="KW-0238">DNA-binding</keyword>
<evidence type="ECO:0000256" key="3">
    <source>
        <dbReference type="ARBA" id="ARBA00023163"/>
    </source>
</evidence>
<dbReference type="InterPro" id="IPR008920">
    <property type="entry name" value="TF_FadR/GntR_C"/>
</dbReference>
<dbReference type="Gene3D" id="1.10.10.10">
    <property type="entry name" value="Winged helix-like DNA-binding domain superfamily/Winged helix DNA-binding domain"/>
    <property type="match status" value="1"/>
</dbReference>
<feature type="domain" description="HTH gntR-type" evidence="4">
    <location>
        <begin position="5"/>
        <end position="72"/>
    </location>
</feature>
<dbReference type="SUPFAM" id="SSF46785">
    <property type="entry name" value="Winged helix' DNA-binding domain"/>
    <property type="match status" value="1"/>
</dbReference>
<dbReference type="PANTHER" id="PTHR43537">
    <property type="entry name" value="TRANSCRIPTIONAL REGULATOR, GNTR FAMILY"/>
    <property type="match status" value="1"/>
</dbReference>
<reference evidence="5 6" key="1">
    <citation type="submission" date="2011-08" db="EMBL/GenBank/DDBJ databases">
        <title>The Genome Sequence of Clostridium hathewayi WAL-18680.</title>
        <authorList>
            <consortium name="The Broad Institute Genome Sequencing Platform"/>
            <person name="Earl A."/>
            <person name="Ward D."/>
            <person name="Feldgarden M."/>
            <person name="Gevers D."/>
            <person name="Finegold S.M."/>
            <person name="Summanen P.H."/>
            <person name="Molitoris D.R."/>
            <person name="Song M."/>
            <person name="Daigneault M."/>
            <person name="Allen-Vercoe E."/>
            <person name="Young S.K."/>
            <person name="Zeng Q."/>
            <person name="Gargeya S."/>
            <person name="Fitzgerald M."/>
            <person name="Haas B."/>
            <person name="Abouelleil A."/>
            <person name="Alvarado L."/>
            <person name="Arachchi H.M."/>
            <person name="Berlin A."/>
            <person name="Brown A."/>
            <person name="Chapman S.B."/>
            <person name="Chen Z."/>
            <person name="Dunbar C."/>
            <person name="Freedman E."/>
            <person name="Gearin G."/>
            <person name="Gellesch M."/>
            <person name="Goldberg J."/>
            <person name="Griggs A."/>
            <person name="Gujja S."/>
            <person name="Heiman D."/>
            <person name="Howarth C."/>
            <person name="Larson L."/>
            <person name="Lui A."/>
            <person name="MacDonald P.J.P."/>
            <person name="Montmayeur A."/>
            <person name="Murphy C."/>
            <person name="Neiman D."/>
            <person name="Pearson M."/>
            <person name="Priest M."/>
            <person name="Roberts A."/>
            <person name="Saif S."/>
            <person name="Shea T."/>
            <person name="Shenoy N."/>
            <person name="Sisk P."/>
            <person name="Stolte C."/>
            <person name="Sykes S."/>
            <person name="Wortman J."/>
            <person name="Nusbaum C."/>
            <person name="Birren B."/>
        </authorList>
    </citation>
    <scope>NUCLEOTIDE SEQUENCE [LARGE SCALE GENOMIC DNA]</scope>
    <source>
        <strain evidence="5 6">WAL-18680</strain>
    </source>
</reference>
<keyword evidence="6" id="KW-1185">Reference proteome</keyword>
<dbReference type="SMART" id="SM00895">
    <property type="entry name" value="FCD"/>
    <property type="match status" value="1"/>
</dbReference>
<accession>G5IN99</accession>
<dbReference type="Gene3D" id="1.20.120.530">
    <property type="entry name" value="GntR ligand-binding domain-like"/>
    <property type="match status" value="1"/>
</dbReference>
<dbReference type="InterPro" id="IPR011711">
    <property type="entry name" value="GntR_C"/>
</dbReference>
<dbReference type="GO" id="GO:0003700">
    <property type="term" value="F:DNA-binding transcription factor activity"/>
    <property type="evidence" value="ECO:0007669"/>
    <property type="project" value="InterPro"/>
</dbReference>
<evidence type="ECO:0000313" key="6">
    <source>
        <dbReference type="Proteomes" id="UP000005384"/>
    </source>
</evidence>
<dbReference type="Proteomes" id="UP000005384">
    <property type="component" value="Unassembled WGS sequence"/>
</dbReference>
<keyword evidence="1" id="KW-0805">Transcription regulation</keyword>
<dbReference type="InterPro" id="IPR036390">
    <property type="entry name" value="WH_DNA-bd_sf"/>
</dbReference>
<dbReference type="HOGENOM" id="CLU_017584_5_3_9"/>
<dbReference type="SUPFAM" id="SSF48008">
    <property type="entry name" value="GntR ligand-binding domain-like"/>
    <property type="match status" value="1"/>
</dbReference>
<comment type="caution">
    <text evidence="5">The sequence shown here is derived from an EMBL/GenBank/DDBJ whole genome shotgun (WGS) entry which is preliminary data.</text>
</comment>
<name>G5IN99_9FIRM</name>
<evidence type="ECO:0000313" key="5">
    <source>
        <dbReference type="EMBL" id="EHI57070.1"/>
    </source>
</evidence>
<proteinExistence type="predicted"/>
<dbReference type="RefSeq" id="WP_006782965.1">
    <property type="nucleotide sequence ID" value="NZ_CP040506.1"/>
</dbReference>
<dbReference type="GO" id="GO:0003677">
    <property type="term" value="F:DNA binding"/>
    <property type="evidence" value="ECO:0007669"/>
    <property type="project" value="UniProtKB-KW"/>
</dbReference>
<dbReference type="PANTHER" id="PTHR43537:SF24">
    <property type="entry name" value="GLUCONATE OPERON TRANSCRIPTIONAL REPRESSOR"/>
    <property type="match status" value="1"/>
</dbReference>
<evidence type="ECO:0000256" key="2">
    <source>
        <dbReference type="ARBA" id="ARBA00023125"/>
    </source>
</evidence>
<dbReference type="EMBL" id="ADLN01000127">
    <property type="protein sequence ID" value="EHI57070.1"/>
    <property type="molecule type" value="Genomic_DNA"/>
</dbReference>
<sequence length="205" mass="24101">MEENKNAEYEIYKELRRKILLGEIKEGERLVETTLAADFHASRLHIKSALRLLEQENLAQHIPQCGFVAKGVTEEAIEEIVELRIALERVVFKRLVQVITDEEIAQLRKTTQRVVVFLQNDMVEDAMEEVDHFYSFVYEKSHLERITSILDTYTDYLKIIRRRSASDIDRNQASMQLLQDIMGAIEKRDTETLLRHIERRRITAD</sequence>
<dbReference type="InterPro" id="IPR000524">
    <property type="entry name" value="Tscrpt_reg_HTH_GntR"/>
</dbReference>
<dbReference type="SMART" id="SM00345">
    <property type="entry name" value="HTH_GNTR"/>
    <property type="match status" value="1"/>
</dbReference>
<dbReference type="Pfam" id="PF00392">
    <property type="entry name" value="GntR"/>
    <property type="match status" value="1"/>
</dbReference>
<dbReference type="Pfam" id="PF07729">
    <property type="entry name" value="FCD"/>
    <property type="match status" value="1"/>
</dbReference>
<organism evidence="5 6">
    <name type="scientific">Hungatella hathewayi WAL-18680</name>
    <dbReference type="NCBI Taxonomy" id="742737"/>
    <lineage>
        <taxon>Bacteria</taxon>
        <taxon>Bacillati</taxon>
        <taxon>Bacillota</taxon>
        <taxon>Clostridia</taxon>
        <taxon>Lachnospirales</taxon>
        <taxon>Lachnospiraceae</taxon>
        <taxon>Hungatella</taxon>
    </lineage>
</organism>
<dbReference type="OrthoDB" id="389878at2"/>
<evidence type="ECO:0000256" key="1">
    <source>
        <dbReference type="ARBA" id="ARBA00023015"/>
    </source>
</evidence>
<dbReference type="PATRIC" id="fig|742737.3.peg.4962"/>
<keyword evidence="3" id="KW-0804">Transcription</keyword>
<protein>
    <recommendedName>
        <fullName evidence="4">HTH gntR-type domain-containing protein</fullName>
    </recommendedName>
</protein>
<dbReference type="PROSITE" id="PS50949">
    <property type="entry name" value="HTH_GNTR"/>
    <property type="match status" value="1"/>
</dbReference>
<evidence type="ECO:0000259" key="4">
    <source>
        <dbReference type="PROSITE" id="PS50949"/>
    </source>
</evidence>